<dbReference type="PANTHER" id="PTHR13812:SF19">
    <property type="entry name" value="KETIMINE REDUCTASE MU-CRYSTALLIN"/>
    <property type="match status" value="1"/>
</dbReference>
<dbReference type="KEGG" id="niy:FQ775_03230"/>
<dbReference type="EMBL" id="CP042301">
    <property type="protein sequence ID" value="QDY99463.1"/>
    <property type="molecule type" value="Genomic_DNA"/>
</dbReference>
<dbReference type="GO" id="GO:0005737">
    <property type="term" value="C:cytoplasm"/>
    <property type="evidence" value="ECO:0007669"/>
    <property type="project" value="TreeGrafter"/>
</dbReference>
<dbReference type="Gene3D" id="3.30.1780.10">
    <property type="entry name" value="ornithine cyclodeaminase, domain 1"/>
    <property type="match status" value="1"/>
</dbReference>
<keyword evidence="3" id="KW-1185">Reference proteome</keyword>
<sequence length="331" mass="34631">MIVLSNDDVAQLLSMRDALDVVERAMLAVSAGRTNLPLRSVIDVGTPNRMGIMPGAVLQGDDRLPQCFGIKLLSLFPGNPDAGYSSHEGAYVLFEGEHGSAVAIMNAGLLTALRTAAASGVATRALAREDASVLALIGAGEQAEHHLDAMAAVRPIREVRVAGRRAEKRDAFIEKAVEKYPGLDFVAADTVRDAVSGADIVCTVTSSAEPVLLGEMAEPGMHLNIAGASVPSSREVDEDLVARAALFVDYRASTFAQAGEVIAAMESGRITREHVRAEIGEVLSGAHGGRGNATEITLYRSLGVAAQDLAAAWHCLEQARARGLGAEVSLG</sequence>
<reference evidence="2" key="1">
    <citation type="submission" date="2020-04" db="EMBL/GenBank/DDBJ databases">
        <title>Nitratireductor sp. nov. isolated from mangrove soil.</title>
        <authorList>
            <person name="Ye Y."/>
        </authorList>
    </citation>
    <scope>NUCLEOTIDE SEQUENCE</scope>
    <source>
        <strain evidence="2">SY7</strain>
    </source>
</reference>
<dbReference type="Gene3D" id="3.40.50.720">
    <property type="entry name" value="NAD(P)-binding Rossmann-like Domain"/>
    <property type="match status" value="1"/>
</dbReference>
<dbReference type="OrthoDB" id="9785971at2"/>
<dbReference type="InterPro" id="IPR023401">
    <property type="entry name" value="ODC_N"/>
</dbReference>
<dbReference type="FunFam" id="3.40.50.720:FF:000311">
    <property type="entry name" value="Ornithine cyclodeaminase"/>
    <property type="match status" value="1"/>
</dbReference>
<dbReference type="PIRSF" id="PIRSF001439">
    <property type="entry name" value="CryM"/>
    <property type="match status" value="1"/>
</dbReference>
<dbReference type="InterPro" id="IPR036291">
    <property type="entry name" value="NAD(P)-bd_dom_sf"/>
</dbReference>
<dbReference type="RefSeq" id="WP_146298119.1">
    <property type="nucleotide sequence ID" value="NZ_CP042301.2"/>
</dbReference>
<comment type="similarity">
    <text evidence="1">Belongs to the ornithine cyclodeaminase/mu-crystallin family.</text>
</comment>
<dbReference type="SUPFAM" id="SSF51735">
    <property type="entry name" value="NAD(P)-binding Rossmann-fold domains"/>
    <property type="match status" value="1"/>
</dbReference>
<dbReference type="GO" id="GO:0019752">
    <property type="term" value="P:carboxylic acid metabolic process"/>
    <property type="evidence" value="ECO:0007669"/>
    <property type="project" value="UniProtKB-ARBA"/>
</dbReference>
<dbReference type="Proteomes" id="UP000321389">
    <property type="component" value="Chromosome"/>
</dbReference>
<evidence type="ECO:0000313" key="3">
    <source>
        <dbReference type="Proteomes" id="UP000321389"/>
    </source>
</evidence>
<dbReference type="InterPro" id="IPR003462">
    <property type="entry name" value="ODC_Mu_crystall"/>
</dbReference>
<gene>
    <name evidence="2" type="ORF">FQ775_03230</name>
</gene>
<protein>
    <submittedName>
        <fullName evidence="2">Ornithine cyclodeaminase family protein</fullName>
    </submittedName>
</protein>
<evidence type="ECO:0000256" key="1">
    <source>
        <dbReference type="ARBA" id="ARBA00008903"/>
    </source>
</evidence>
<dbReference type="PANTHER" id="PTHR13812">
    <property type="entry name" value="KETIMINE REDUCTASE MU-CRYSTALLIN"/>
    <property type="match status" value="1"/>
</dbReference>
<accession>A0A5B8KV04</accession>
<proteinExistence type="inferred from homology"/>
<name>A0A5B8KV04_9HYPH</name>
<organism evidence="2 3">
    <name type="scientific">Nitratireductor mangrovi</name>
    <dbReference type="NCBI Taxonomy" id="2599600"/>
    <lineage>
        <taxon>Bacteria</taxon>
        <taxon>Pseudomonadati</taxon>
        <taxon>Pseudomonadota</taxon>
        <taxon>Alphaproteobacteria</taxon>
        <taxon>Hyphomicrobiales</taxon>
        <taxon>Phyllobacteriaceae</taxon>
        <taxon>Nitratireductor</taxon>
    </lineage>
</organism>
<evidence type="ECO:0000313" key="2">
    <source>
        <dbReference type="EMBL" id="QDY99463.1"/>
    </source>
</evidence>
<dbReference type="AlphaFoldDB" id="A0A5B8KV04"/>
<dbReference type="GO" id="GO:0016491">
    <property type="term" value="F:oxidoreductase activity"/>
    <property type="evidence" value="ECO:0007669"/>
    <property type="project" value="UniProtKB-ARBA"/>
</dbReference>
<dbReference type="Pfam" id="PF02423">
    <property type="entry name" value="OCD_Mu_crystall"/>
    <property type="match status" value="1"/>
</dbReference>